<evidence type="ECO:0000313" key="1">
    <source>
        <dbReference type="EMBL" id="KAF2842007.1"/>
    </source>
</evidence>
<gene>
    <name evidence="1" type="ORF">M501DRAFT_375802</name>
</gene>
<name>A0A9P4VUI5_9PEZI</name>
<sequence>MYGVARVDEIVGVDSVELGIIYLFHQDTRDADYKSIISIRKLECGSVCVKSKEKYPTEVKIWEIWQGGCWFLAEFGPLWPKTWAKPPPSTFFGGRSKQNIKRNTKQSAVTPWLSWWSQPHKLATRKPSFCPATLQPERLLRS</sequence>
<accession>A0A9P4VUI5</accession>
<protein>
    <submittedName>
        <fullName evidence="1">Uncharacterized protein</fullName>
    </submittedName>
</protein>
<keyword evidence="2" id="KW-1185">Reference proteome</keyword>
<reference evidence="1" key="1">
    <citation type="journal article" date="2020" name="Stud. Mycol.">
        <title>101 Dothideomycetes genomes: a test case for predicting lifestyles and emergence of pathogens.</title>
        <authorList>
            <person name="Haridas S."/>
            <person name="Albert R."/>
            <person name="Binder M."/>
            <person name="Bloem J."/>
            <person name="Labutti K."/>
            <person name="Salamov A."/>
            <person name="Andreopoulos B."/>
            <person name="Baker S."/>
            <person name="Barry K."/>
            <person name="Bills G."/>
            <person name="Bluhm B."/>
            <person name="Cannon C."/>
            <person name="Castanera R."/>
            <person name="Culley D."/>
            <person name="Daum C."/>
            <person name="Ezra D."/>
            <person name="Gonzalez J."/>
            <person name="Henrissat B."/>
            <person name="Kuo A."/>
            <person name="Liang C."/>
            <person name="Lipzen A."/>
            <person name="Lutzoni F."/>
            <person name="Magnuson J."/>
            <person name="Mondo S."/>
            <person name="Nolan M."/>
            <person name="Ohm R."/>
            <person name="Pangilinan J."/>
            <person name="Park H.-J."/>
            <person name="Ramirez L."/>
            <person name="Alfaro M."/>
            <person name="Sun H."/>
            <person name="Tritt A."/>
            <person name="Yoshinaga Y."/>
            <person name="Zwiers L.-H."/>
            <person name="Turgeon B."/>
            <person name="Goodwin S."/>
            <person name="Spatafora J."/>
            <person name="Crous P."/>
            <person name="Grigoriev I."/>
        </authorList>
    </citation>
    <scope>NUCLEOTIDE SEQUENCE</scope>
    <source>
        <strain evidence="1">CBS 101060</strain>
    </source>
</reference>
<dbReference type="EMBL" id="MU006090">
    <property type="protein sequence ID" value="KAF2842007.1"/>
    <property type="molecule type" value="Genomic_DNA"/>
</dbReference>
<evidence type="ECO:0000313" key="2">
    <source>
        <dbReference type="Proteomes" id="UP000799429"/>
    </source>
</evidence>
<organism evidence="1 2">
    <name type="scientific">Patellaria atrata CBS 101060</name>
    <dbReference type="NCBI Taxonomy" id="1346257"/>
    <lineage>
        <taxon>Eukaryota</taxon>
        <taxon>Fungi</taxon>
        <taxon>Dikarya</taxon>
        <taxon>Ascomycota</taxon>
        <taxon>Pezizomycotina</taxon>
        <taxon>Dothideomycetes</taxon>
        <taxon>Dothideomycetes incertae sedis</taxon>
        <taxon>Patellariales</taxon>
        <taxon>Patellariaceae</taxon>
        <taxon>Patellaria</taxon>
    </lineage>
</organism>
<proteinExistence type="predicted"/>
<dbReference type="AlphaFoldDB" id="A0A9P4VUI5"/>
<comment type="caution">
    <text evidence="1">The sequence shown here is derived from an EMBL/GenBank/DDBJ whole genome shotgun (WGS) entry which is preliminary data.</text>
</comment>
<dbReference type="Proteomes" id="UP000799429">
    <property type="component" value="Unassembled WGS sequence"/>
</dbReference>